<dbReference type="RefSeq" id="WP_110795401.1">
    <property type="nucleotide sequence ID" value="NZ_KZ826482.1"/>
</dbReference>
<sequence length="134" mass="14509">MHILTSLTLAVSLTLATAADARADLRSERDINDGLLAIGIADEIRKNCGTISARMIKAYRYMKTLESTAKTRGYSDAEIEAYVTSNAEKAKMRSRGEAYLKANGVVRANPETFCDLGHAEIASNSRIGALLKAK</sequence>
<evidence type="ECO:0008006" key="3">
    <source>
        <dbReference type="Google" id="ProtNLM"/>
    </source>
</evidence>
<dbReference type="EMBL" id="QFVT01000003">
    <property type="protein sequence ID" value="PYC48669.1"/>
    <property type="molecule type" value="Genomic_DNA"/>
</dbReference>
<dbReference type="Pfam" id="PF17267">
    <property type="entry name" value="DUF5333"/>
    <property type="match status" value="1"/>
</dbReference>
<dbReference type="OrthoDB" id="7658992at2"/>
<reference evidence="1 2" key="1">
    <citation type="submission" date="2018-05" db="EMBL/GenBank/DDBJ databases">
        <title>Oceanovita maritima gen. nov., sp. nov., a marine bacterium in the family Rhodobacteraceae isolated from surface seawater of Lundu port Xiamen, China.</title>
        <authorList>
            <person name="Hetharua B.H."/>
            <person name="Min D."/>
            <person name="Liao H."/>
            <person name="Tian Y."/>
        </authorList>
    </citation>
    <scope>NUCLEOTIDE SEQUENCE [LARGE SCALE GENOMIC DNA]</scope>
    <source>
        <strain evidence="1 2">FSX-11</strain>
    </source>
</reference>
<keyword evidence="2" id="KW-1185">Reference proteome</keyword>
<proteinExistence type="predicted"/>
<gene>
    <name evidence="1" type="ORF">DI396_06065</name>
</gene>
<dbReference type="InterPro" id="IPR020349">
    <property type="entry name" value="Uncharacterised_14.7kDa"/>
</dbReference>
<name>A0A2V4MT30_9RHOB</name>
<accession>A0A2V4MT30</accession>
<dbReference type="Proteomes" id="UP000248012">
    <property type="component" value="Unassembled WGS sequence"/>
</dbReference>
<evidence type="ECO:0000313" key="2">
    <source>
        <dbReference type="Proteomes" id="UP000248012"/>
    </source>
</evidence>
<organism evidence="1 2">
    <name type="scientific">Litorivita pollutaquae</name>
    <dbReference type="NCBI Taxonomy" id="2200892"/>
    <lineage>
        <taxon>Bacteria</taxon>
        <taxon>Pseudomonadati</taxon>
        <taxon>Pseudomonadota</taxon>
        <taxon>Alphaproteobacteria</taxon>
        <taxon>Rhodobacterales</taxon>
        <taxon>Paracoccaceae</taxon>
        <taxon>Litorivita</taxon>
    </lineage>
</organism>
<evidence type="ECO:0000313" key="1">
    <source>
        <dbReference type="EMBL" id="PYC48669.1"/>
    </source>
</evidence>
<dbReference type="AlphaFoldDB" id="A0A2V4MT30"/>
<comment type="caution">
    <text evidence="1">The sequence shown here is derived from an EMBL/GenBank/DDBJ whole genome shotgun (WGS) entry which is preliminary data.</text>
</comment>
<protein>
    <recommendedName>
        <fullName evidence="3">NADH dehydrogenase subunit E</fullName>
    </recommendedName>
</protein>